<protein>
    <submittedName>
        <fullName evidence="1">Uncharacterized protein</fullName>
    </submittedName>
</protein>
<dbReference type="EMBL" id="LAZR01033671">
    <property type="protein sequence ID" value="KKL47420.1"/>
    <property type="molecule type" value="Genomic_DNA"/>
</dbReference>
<gene>
    <name evidence="1" type="ORF">LCGC14_2335680</name>
</gene>
<sequence length="66" mass="7568">QLPGRSSWICVCPLLNGIIVGRLYNNGGDEWGFDEADGDEKEHDHLPWTWMRDISSFMETLSNDKD</sequence>
<organism evidence="1">
    <name type="scientific">marine sediment metagenome</name>
    <dbReference type="NCBI Taxonomy" id="412755"/>
    <lineage>
        <taxon>unclassified sequences</taxon>
        <taxon>metagenomes</taxon>
        <taxon>ecological metagenomes</taxon>
    </lineage>
</organism>
<feature type="non-terminal residue" evidence="1">
    <location>
        <position position="1"/>
    </location>
</feature>
<proteinExistence type="predicted"/>
<comment type="caution">
    <text evidence="1">The sequence shown here is derived from an EMBL/GenBank/DDBJ whole genome shotgun (WGS) entry which is preliminary data.</text>
</comment>
<accession>A0A0F9ERB6</accession>
<name>A0A0F9ERB6_9ZZZZ</name>
<reference evidence="1" key="1">
    <citation type="journal article" date="2015" name="Nature">
        <title>Complex archaea that bridge the gap between prokaryotes and eukaryotes.</title>
        <authorList>
            <person name="Spang A."/>
            <person name="Saw J.H."/>
            <person name="Jorgensen S.L."/>
            <person name="Zaremba-Niedzwiedzka K."/>
            <person name="Martijn J."/>
            <person name="Lind A.E."/>
            <person name="van Eijk R."/>
            <person name="Schleper C."/>
            <person name="Guy L."/>
            <person name="Ettema T.J."/>
        </authorList>
    </citation>
    <scope>NUCLEOTIDE SEQUENCE</scope>
</reference>
<evidence type="ECO:0000313" key="1">
    <source>
        <dbReference type="EMBL" id="KKL47420.1"/>
    </source>
</evidence>
<dbReference type="AlphaFoldDB" id="A0A0F9ERB6"/>